<gene>
    <name evidence="16" type="primary">TorWAK32</name>
    <name evidence="16" type="ORF">TorRG33x02_134470</name>
</gene>
<comment type="subcellular location">
    <subcellularLocation>
        <location evidence="1">Membrane</location>
        <topology evidence="1">Single-pass membrane protein</topology>
    </subcellularLocation>
</comment>
<keyword evidence="8 12" id="KW-0067">ATP-binding</keyword>
<dbReference type="Proteomes" id="UP000237000">
    <property type="component" value="Unassembled WGS sequence"/>
</dbReference>
<evidence type="ECO:0000256" key="5">
    <source>
        <dbReference type="ARBA" id="ARBA00022729"/>
    </source>
</evidence>
<dbReference type="FunCoup" id="A0A2P5EZ48">
    <property type="interactions" value="335"/>
</dbReference>
<dbReference type="Gene3D" id="1.10.510.10">
    <property type="entry name" value="Transferase(Phosphotransferase) domain 1"/>
    <property type="match status" value="1"/>
</dbReference>
<dbReference type="PANTHER" id="PTHR46008:SF25">
    <property type="entry name" value="PROTEIN KINASE DOMAIN-CONTAINING PROTEIN"/>
    <property type="match status" value="1"/>
</dbReference>
<dbReference type="AlphaFoldDB" id="A0A2P5EZ48"/>
<feature type="chain" id="PRO_5015147824" evidence="14">
    <location>
        <begin position="24"/>
        <end position="669"/>
    </location>
</feature>
<evidence type="ECO:0000256" key="11">
    <source>
        <dbReference type="ARBA" id="ARBA00023180"/>
    </source>
</evidence>
<feature type="domain" description="Protein kinase" evidence="15">
    <location>
        <begin position="370"/>
        <end position="656"/>
    </location>
</feature>
<name>A0A2P5EZ48_TREOI</name>
<keyword evidence="11" id="KW-0325">Glycoprotein</keyword>
<comment type="caution">
    <text evidence="16">The sequence shown here is derived from an EMBL/GenBank/DDBJ whole genome shotgun (WGS) entry which is preliminary data.</text>
</comment>
<dbReference type="InterPro" id="IPR008271">
    <property type="entry name" value="Ser/Thr_kinase_AS"/>
</dbReference>
<keyword evidence="10 13" id="KW-0472">Membrane</keyword>
<organism evidence="16 17">
    <name type="scientific">Trema orientale</name>
    <name type="common">Charcoal tree</name>
    <name type="synonym">Celtis orientalis</name>
    <dbReference type="NCBI Taxonomy" id="63057"/>
    <lineage>
        <taxon>Eukaryota</taxon>
        <taxon>Viridiplantae</taxon>
        <taxon>Streptophyta</taxon>
        <taxon>Embryophyta</taxon>
        <taxon>Tracheophyta</taxon>
        <taxon>Spermatophyta</taxon>
        <taxon>Magnoliopsida</taxon>
        <taxon>eudicotyledons</taxon>
        <taxon>Gunneridae</taxon>
        <taxon>Pentapetalae</taxon>
        <taxon>rosids</taxon>
        <taxon>fabids</taxon>
        <taxon>Rosales</taxon>
        <taxon>Cannabaceae</taxon>
        <taxon>Trema</taxon>
    </lineage>
</organism>
<dbReference type="CDD" id="cd14066">
    <property type="entry name" value="STKc_IRAK"/>
    <property type="match status" value="1"/>
</dbReference>
<dbReference type="PROSITE" id="PS50011">
    <property type="entry name" value="PROTEIN_KINASE_DOM"/>
    <property type="match status" value="1"/>
</dbReference>
<reference evidence="17" key="1">
    <citation type="submission" date="2016-06" db="EMBL/GenBank/DDBJ databases">
        <title>Parallel loss of symbiosis genes in relatives of nitrogen-fixing non-legume Parasponia.</title>
        <authorList>
            <person name="Van Velzen R."/>
            <person name="Holmer R."/>
            <person name="Bu F."/>
            <person name="Rutten L."/>
            <person name="Van Zeijl A."/>
            <person name="Liu W."/>
            <person name="Santuari L."/>
            <person name="Cao Q."/>
            <person name="Sharma T."/>
            <person name="Shen D."/>
            <person name="Roswanjaya Y."/>
            <person name="Wardhani T."/>
            <person name="Kalhor M.S."/>
            <person name="Jansen J."/>
            <person name="Van den Hoogen J."/>
            <person name="Gungor B."/>
            <person name="Hartog M."/>
            <person name="Hontelez J."/>
            <person name="Verver J."/>
            <person name="Yang W.-C."/>
            <person name="Schijlen E."/>
            <person name="Repin R."/>
            <person name="Schilthuizen M."/>
            <person name="Schranz E."/>
            <person name="Heidstra R."/>
            <person name="Miyata K."/>
            <person name="Fedorova E."/>
            <person name="Kohlen W."/>
            <person name="Bisseling T."/>
            <person name="Smit S."/>
            <person name="Geurts R."/>
        </authorList>
    </citation>
    <scope>NUCLEOTIDE SEQUENCE [LARGE SCALE GENOMIC DNA]</scope>
    <source>
        <strain evidence="17">cv. RG33-2</strain>
    </source>
</reference>
<keyword evidence="16" id="KW-0675">Receptor</keyword>
<dbReference type="FunFam" id="3.30.200.20:FF:000446">
    <property type="entry name" value="Wall-associated receptor kinase-like 20"/>
    <property type="match status" value="1"/>
</dbReference>
<keyword evidence="6 12" id="KW-0547">Nucleotide-binding</keyword>
<evidence type="ECO:0000256" key="14">
    <source>
        <dbReference type="SAM" id="SignalP"/>
    </source>
</evidence>
<keyword evidence="2" id="KW-0723">Serine/threonine-protein kinase</keyword>
<evidence type="ECO:0000256" key="10">
    <source>
        <dbReference type="ARBA" id="ARBA00023136"/>
    </source>
</evidence>
<accession>A0A2P5EZ48</accession>
<dbReference type="InParanoid" id="A0A2P5EZ48"/>
<feature type="binding site" evidence="12">
    <location>
        <position position="398"/>
    </location>
    <ligand>
        <name>ATP</name>
        <dbReference type="ChEBI" id="CHEBI:30616"/>
    </ligand>
</feature>
<dbReference type="PANTHER" id="PTHR46008">
    <property type="entry name" value="LEAF RUST 10 DISEASE-RESISTANCE LOCUS RECEPTOR-LIKE PROTEIN KINASE-LIKE 1.4"/>
    <property type="match status" value="1"/>
</dbReference>
<dbReference type="GO" id="GO:0005886">
    <property type="term" value="C:plasma membrane"/>
    <property type="evidence" value="ECO:0007669"/>
    <property type="project" value="UniProtKB-ARBA"/>
</dbReference>
<feature type="signal peptide" evidence="14">
    <location>
        <begin position="1"/>
        <end position="23"/>
    </location>
</feature>
<dbReference type="InterPro" id="IPR000719">
    <property type="entry name" value="Prot_kinase_dom"/>
</dbReference>
<dbReference type="InterPro" id="IPR017441">
    <property type="entry name" value="Protein_kinase_ATP_BS"/>
</dbReference>
<dbReference type="GO" id="GO:0004674">
    <property type="term" value="F:protein serine/threonine kinase activity"/>
    <property type="evidence" value="ECO:0007669"/>
    <property type="project" value="UniProtKB-KW"/>
</dbReference>
<dbReference type="EMBL" id="JXTC01000080">
    <property type="protein sequence ID" value="PON90809.1"/>
    <property type="molecule type" value="Genomic_DNA"/>
</dbReference>
<evidence type="ECO:0000256" key="1">
    <source>
        <dbReference type="ARBA" id="ARBA00004167"/>
    </source>
</evidence>
<dbReference type="PROSITE" id="PS00107">
    <property type="entry name" value="PROTEIN_KINASE_ATP"/>
    <property type="match status" value="1"/>
</dbReference>
<keyword evidence="5 14" id="KW-0732">Signal</keyword>
<dbReference type="InterPro" id="IPR011009">
    <property type="entry name" value="Kinase-like_dom_sf"/>
</dbReference>
<dbReference type="Gene3D" id="3.30.200.20">
    <property type="entry name" value="Phosphorylase Kinase, domain 1"/>
    <property type="match status" value="1"/>
</dbReference>
<evidence type="ECO:0000259" key="15">
    <source>
        <dbReference type="PROSITE" id="PS50011"/>
    </source>
</evidence>
<protein>
    <submittedName>
        <fullName evidence="16">Wall-associated receptor kinase</fullName>
    </submittedName>
</protein>
<dbReference type="OrthoDB" id="1918322at2759"/>
<evidence type="ECO:0000256" key="3">
    <source>
        <dbReference type="ARBA" id="ARBA00022679"/>
    </source>
</evidence>
<dbReference type="Pfam" id="PF00069">
    <property type="entry name" value="Pkinase"/>
    <property type="match status" value="1"/>
</dbReference>
<evidence type="ECO:0000313" key="17">
    <source>
        <dbReference type="Proteomes" id="UP000237000"/>
    </source>
</evidence>
<sequence>MEQKSRTVLILFLFIALSLTCFSRAPFSMAARQCENCGRTPVPYPLSTRPGCGEHPLYKIRCAAGALWFDAFNGSAYPITSVNPVTRRLTIRTPGVAAPNACVAADIRSWGIQLDRNLPFRVAAGNTILLLNCTESSVKRLRPPVDCTADSACHRYVRDDHLVAPCMKAASCCSFKVEGSNVVEYGFGVRVGEAGEYCSAYQSFAKPVPTTTTNGTAKWPEPEMELEWALPTEPICKSGVDCKELLNSKCLVDPLRVGQNRCFCDFGFKWDPLTGLCQFQSNQNVKCTDGKGCKIKKKKKSKNIAVLAGVVAGIVPLLILIGILSYKQHNRLNYKKTLVKERELSLYSKTSGKSARIFTGKEITKATNNFSKANLIGAGGFGEVFKGTFDDGTVTAIKRAKLGNTKGIDQILNEVRILCQVNHRSLVRLLGCCVELDQPLLVSEFVPNGTLFDHLHRHGSKKLQPISWIRRLRIAHQTAEGLAYLHSAAVPPIYHRDVKSSNILLDEKLDAKVSDFGLSRLVEQKQSENNQTEDSHIFTCAQGTLGYLDPEYYKNFQLTDKSDVYSFGVVLVEMLTAMKAIDFNREEEDVNLVVYVKKMIKEERLMEAVDPALKEGSSKIELETMKALGLLGAACLNEQRQNRPSMKEVADEIEYLISIVTSKSKLSAD</sequence>
<keyword evidence="3" id="KW-0808">Transferase</keyword>
<evidence type="ECO:0000313" key="16">
    <source>
        <dbReference type="EMBL" id="PON90809.1"/>
    </source>
</evidence>
<evidence type="ECO:0000256" key="8">
    <source>
        <dbReference type="ARBA" id="ARBA00022840"/>
    </source>
</evidence>
<keyword evidence="9 13" id="KW-1133">Transmembrane helix</keyword>
<evidence type="ECO:0000256" key="9">
    <source>
        <dbReference type="ARBA" id="ARBA00022989"/>
    </source>
</evidence>
<evidence type="ECO:0000256" key="12">
    <source>
        <dbReference type="PROSITE-ProRule" id="PRU10141"/>
    </source>
</evidence>
<keyword evidence="7 16" id="KW-0418">Kinase</keyword>
<evidence type="ECO:0000256" key="13">
    <source>
        <dbReference type="SAM" id="Phobius"/>
    </source>
</evidence>
<keyword evidence="4 13" id="KW-0812">Transmembrane</keyword>
<evidence type="ECO:0000256" key="6">
    <source>
        <dbReference type="ARBA" id="ARBA00022741"/>
    </source>
</evidence>
<proteinExistence type="predicted"/>
<dbReference type="FunFam" id="1.10.510.10:FF:000161">
    <property type="entry name" value="Wall-associated receptor kinase-like 20"/>
    <property type="match status" value="1"/>
</dbReference>
<dbReference type="SUPFAM" id="SSF56112">
    <property type="entry name" value="Protein kinase-like (PK-like)"/>
    <property type="match status" value="1"/>
</dbReference>
<dbReference type="GO" id="GO:0005524">
    <property type="term" value="F:ATP binding"/>
    <property type="evidence" value="ECO:0007669"/>
    <property type="project" value="UniProtKB-UniRule"/>
</dbReference>
<keyword evidence="17" id="KW-1185">Reference proteome</keyword>
<evidence type="ECO:0000256" key="4">
    <source>
        <dbReference type="ARBA" id="ARBA00022692"/>
    </source>
</evidence>
<dbReference type="PROSITE" id="PS00108">
    <property type="entry name" value="PROTEIN_KINASE_ST"/>
    <property type="match status" value="1"/>
</dbReference>
<dbReference type="STRING" id="63057.A0A2P5EZ48"/>
<dbReference type="SMART" id="SM00220">
    <property type="entry name" value="S_TKc"/>
    <property type="match status" value="1"/>
</dbReference>
<evidence type="ECO:0000256" key="2">
    <source>
        <dbReference type="ARBA" id="ARBA00022527"/>
    </source>
</evidence>
<evidence type="ECO:0000256" key="7">
    <source>
        <dbReference type="ARBA" id="ARBA00022777"/>
    </source>
</evidence>
<feature type="transmembrane region" description="Helical" evidence="13">
    <location>
        <begin position="304"/>
        <end position="326"/>
    </location>
</feature>